<comment type="subcellular location">
    <subcellularLocation>
        <location evidence="3">Cytoplasm</location>
    </subcellularLocation>
    <text evidence="3">The tmRNA-SmpB complex associates with stalled 70S ribosomes.</text>
</comment>
<sequence length="155" mass="17528">MPTLALNKRAAYDYELLERFTAGLVLSGQEVKSAKAGQASLRGAFVTARTAANGRTPDFFLTNARIAAYKQAGPLPDYDPLRSRRLLLKRGEMIRLVGKKNEAGLTFVPLKLYTKKSLIKLEFCLAKGKKKYDKRRAIKKREIDREIKNVIKNKK</sequence>
<dbReference type="PANTHER" id="PTHR30308">
    <property type="entry name" value="TMRNA-BINDING COMPONENT OF TRANS-TRANSLATION TAGGING COMPLEX"/>
    <property type="match status" value="1"/>
</dbReference>
<dbReference type="NCBIfam" id="NF003843">
    <property type="entry name" value="PRK05422.1"/>
    <property type="match status" value="1"/>
</dbReference>
<dbReference type="InterPro" id="IPR000037">
    <property type="entry name" value="SsrA-bd_prot"/>
</dbReference>
<dbReference type="AlphaFoldDB" id="A0A2G9ZN14"/>
<dbReference type="SUPFAM" id="SSF74982">
    <property type="entry name" value="Small protein B (SmpB)"/>
    <property type="match status" value="1"/>
</dbReference>
<proteinExistence type="inferred from homology"/>
<dbReference type="NCBIfam" id="TIGR00086">
    <property type="entry name" value="smpB"/>
    <property type="match status" value="1"/>
</dbReference>
<comment type="function">
    <text evidence="3">Required for rescue of stalled ribosomes mediated by trans-translation. Binds to transfer-messenger RNA (tmRNA), required for stable association of tmRNA with ribosomes. tmRNA and SmpB together mimic tRNA shape, replacing the anticodon stem-loop with SmpB. tmRNA is encoded by the ssrA gene; the 2 termini fold to resemble tRNA(Ala) and it encodes a 'tag peptide', a short internal open reading frame. During trans-translation Ala-aminoacylated tmRNA acts like a tRNA, entering the A-site of stalled ribosomes, displacing the stalled mRNA. The ribosome then switches to translate the ORF on the tmRNA; the nascent peptide is terminated with the 'tag peptide' encoded by the tmRNA and targeted for degradation. The ribosome is freed to recommence translation, which seems to be the essential function of trans-translation.</text>
</comment>
<keyword evidence="1 3" id="KW-0963">Cytoplasm</keyword>
<dbReference type="Gene3D" id="2.40.280.10">
    <property type="match status" value="1"/>
</dbReference>
<dbReference type="GO" id="GO:0005829">
    <property type="term" value="C:cytosol"/>
    <property type="evidence" value="ECO:0007669"/>
    <property type="project" value="TreeGrafter"/>
</dbReference>
<evidence type="ECO:0000256" key="3">
    <source>
        <dbReference type="HAMAP-Rule" id="MF_00023"/>
    </source>
</evidence>
<dbReference type="Proteomes" id="UP000230729">
    <property type="component" value="Unassembled WGS sequence"/>
</dbReference>
<evidence type="ECO:0000313" key="4">
    <source>
        <dbReference type="EMBL" id="PIP33728.1"/>
    </source>
</evidence>
<evidence type="ECO:0000256" key="2">
    <source>
        <dbReference type="ARBA" id="ARBA00022884"/>
    </source>
</evidence>
<gene>
    <name evidence="3" type="primary">smpB</name>
    <name evidence="4" type="ORF">COX22_02810</name>
</gene>
<dbReference type="PROSITE" id="PS01317">
    <property type="entry name" value="SSRP"/>
    <property type="match status" value="1"/>
</dbReference>
<dbReference type="GO" id="GO:0003723">
    <property type="term" value="F:RNA binding"/>
    <property type="evidence" value="ECO:0007669"/>
    <property type="project" value="UniProtKB-UniRule"/>
</dbReference>
<dbReference type="HAMAP" id="MF_00023">
    <property type="entry name" value="SmpB"/>
    <property type="match status" value="1"/>
</dbReference>
<dbReference type="InterPro" id="IPR020081">
    <property type="entry name" value="SsrA-bd_prot_CS"/>
</dbReference>
<dbReference type="InterPro" id="IPR023620">
    <property type="entry name" value="SmpB"/>
</dbReference>
<protein>
    <recommendedName>
        <fullName evidence="3">SsrA-binding protein</fullName>
    </recommendedName>
    <alternativeName>
        <fullName evidence="3">Small protein B</fullName>
    </alternativeName>
</protein>
<comment type="caution">
    <text evidence="4">The sequence shown here is derived from an EMBL/GenBank/DDBJ whole genome shotgun (WGS) entry which is preliminary data.</text>
</comment>
<comment type="similarity">
    <text evidence="3">Belongs to the SmpB family.</text>
</comment>
<dbReference type="GO" id="GO:0070930">
    <property type="term" value="P:trans-translation-dependent protein tagging"/>
    <property type="evidence" value="ECO:0007669"/>
    <property type="project" value="TreeGrafter"/>
</dbReference>
<evidence type="ECO:0000313" key="5">
    <source>
        <dbReference type="Proteomes" id="UP000230729"/>
    </source>
</evidence>
<organism evidence="4 5">
    <name type="scientific">Candidatus Falkowbacteria bacterium CG23_combo_of_CG06-09_8_20_14_all_49_15</name>
    <dbReference type="NCBI Taxonomy" id="1974572"/>
    <lineage>
        <taxon>Bacteria</taxon>
        <taxon>Candidatus Falkowiibacteriota</taxon>
    </lineage>
</organism>
<dbReference type="PANTHER" id="PTHR30308:SF2">
    <property type="entry name" value="SSRA-BINDING PROTEIN"/>
    <property type="match status" value="1"/>
</dbReference>
<name>A0A2G9ZN14_9BACT</name>
<dbReference type="Pfam" id="PF01668">
    <property type="entry name" value="SmpB"/>
    <property type="match status" value="1"/>
</dbReference>
<dbReference type="GO" id="GO:0070929">
    <property type="term" value="P:trans-translation"/>
    <property type="evidence" value="ECO:0007669"/>
    <property type="project" value="UniProtKB-UniRule"/>
</dbReference>
<reference evidence="4 5" key="1">
    <citation type="submission" date="2017-09" db="EMBL/GenBank/DDBJ databases">
        <title>Depth-based differentiation of microbial function through sediment-hosted aquifers and enrichment of novel symbionts in the deep terrestrial subsurface.</title>
        <authorList>
            <person name="Probst A.J."/>
            <person name="Ladd B."/>
            <person name="Jarett J.K."/>
            <person name="Geller-Mcgrath D.E."/>
            <person name="Sieber C.M."/>
            <person name="Emerson J.B."/>
            <person name="Anantharaman K."/>
            <person name="Thomas B.C."/>
            <person name="Malmstrom R."/>
            <person name="Stieglmeier M."/>
            <person name="Klingl A."/>
            <person name="Woyke T."/>
            <person name="Ryan C.M."/>
            <person name="Banfield J.F."/>
        </authorList>
    </citation>
    <scope>NUCLEOTIDE SEQUENCE [LARGE SCALE GENOMIC DNA]</scope>
    <source>
        <strain evidence="4">CG23_combo_of_CG06-09_8_20_14_all_49_15</strain>
    </source>
</reference>
<keyword evidence="2 3" id="KW-0694">RNA-binding</keyword>
<evidence type="ECO:0000256" key="1">
    <source>
        <dbReference type="ARBA" id="ARBA00022490"/>
    </source>
</evidence>
<dbReference type="EMBL" id="PCSD01000066">
    <property type="protein sequence ID" value="PIP33728.1"/>
    <property type="molecule type" value="Genomic_DNA"/>
</dbReference>
<accession>A0A2G9ZN14</accession>